<proteinExistence type="predicted"/>
<dbReference type="Proteomes" id="UP000050761">
    <property type="component" value="Unassembled WGS sequence"/>
</dbReference>
<feature type="region of interest" description="Disordered" evidence="1">
    <location>
        <begin position="447"/>
        <end position="466"/>
    </location>
</feature>
<evidence type="ECO:0000313" key="4">
    <source>
        <dbReference type="WBParaSite" id="HPBE_0001983801-mRNA-1"/>
    </source>
</evidence>
<organism evidence="2">
    <name type="scientific">Heligmosomoides polygyrus</name>
    <name type="common">Parasitic roundworm</name>
    <dbReference type="NCBI Taxonomy" id="6339"/>
    <lineage>
        <taxon>Eukaryota</taxon>
        <taxon>Metazoa</taxon>
        <taxon>Ecdysozoa</taxon>
        <taxon>Nematoda</taxon>
        <taxon>Chromadorea</taxon>
        <taxon>Rhabditida</taxon>
        <taxon>Rhabditina</taxon>
        <taxon>Rhabditomorpha</taxon>
        <taxon>Strongyloidea</taxon>
        <taxon>Heligmosomidae</taxon>
        <taxon>Heligmosomoides</taxon>
    </lineage>
</organism>
<dbReference type="WBParaSite" id="HPBE_0001983801-mRNA-1">
    <property type="protein sequence ID" value="HPBE_0001983801-mRNA-1"/>
    <property type="gene ID" value="HPBE_0001983801"/>
</dbReference>
<dbReference type="CDD" id="cd05380">
    <property type="entry name" value="CAP_euk"/>
    <property type="match status" value="1"/>
</dbReference>
<evidence type="ECO:0000256" key="1">
    <source>
        <dbReference type="SAM" id="MobiDB-lite"/>
    </source>
</evidence>
<dbReference type="AlphaFoldDB" id="A0A3P8CEV4"/>
<evidence type="ECO:0000313" key="3">
    <source>
        <dbReference type="Proteomes" id="UP000050761"/>
    </source>
</evidence>
<dbReference type="SUPFAM" id="SSF55797">
    <property type="entry name" value="PR-1-like"/>
    <property type="match status" value="1"/>
</dbReference>
<dbReference type="InterPro" id="IPR035940">
    <property type="entry name" value="CAP_sf"/>
</dbReference>
<dbReference type="Gene3D" id="3.40.33.10">
    <property type="entry name" value="CAP"/>
    <property type="match status" value="1"/>
</dbReference>
<keyword evidence="3" id="KW-1185">Reference proteome</keyword>
<sequence>MSALAFSFQLNGSCKKVIKQETNVKIVNVNVSIVYVLPSNRHCASNHVCNRFPGAHCWHTHCVTDGHKCAVDSDCPYKGTYCVYARCTRLHQNCYRDGDCPFYPMTACDRGRCVKAQSQSSPTFQCRSSNECRRFPGTFCVSNQCLRLDQISCDRDRDCPVGTVCSENRCAERQTTSPPRCSSNFDCRWHPGTLCVNRQCVNPGDIVCHTNQDCPEGTECISSRCSQTQSSGSQRCTTNSDCRRYPGTLCVNNVCVRPETIECEHKWNCPAGTICLNKKCTLQQTSGRECSNDLDCRAYPGTYCVDSTCKKPGDISCRSDSNCPSGTYCVNNRCTKLGQKCSRDQDCPLYPQTACINSLCAKVGQSCIRDEDCPNRPYTACIASRCEKVRLPVLPQNEMREQSVCESYSYYYNNNTTDNYVAHDNNKENHETNTANNNASSRSQVALGKWPNGQRNPPLPQASNMRRMKWDNSLENSATARARLCNLNLAQVHLNENLHVATLQPSFVMAADEAVTDWFDEIKADGINRRVMYHIHLHNKPTACRGFLKTDDVALDVPGLHRKVLDGCFRCERVGVVRADRYPSPSQFTQPG</sequence>
<gene>
    <name evidence="2" type="ORF">HPBE_LOCUS19837</name>
</gene>
<dbReference type="EMBL" id="UZAH01031654">
    <property type="protein sequence ID" value="VDP16945.1"/>
    <property type="molecule type" value="Genomic_DNA"/>
</dbReference>
<name>A0A3P8CEV4_HELPZ</name>
<accession>A0A3P8CEV4</accession>
<dbReference type="OrthoDB" id="504708at2759"/>
<reference evidence="4" key="2">
    <citation type="submission" date="2019-09" db="UniProtKB">
        <authorList>
            <consortium name="WormBaseParasite"/>
        </authorList>
    </citation>
    <scope>IDENTIFICATION</scope>
</reference>
<reference evidence="2 3" key="1">
    <citation type="submission" date="2018-11" db="EMBL/GenBank/DDBJ databases">
        <authorList>
            <consortium name="Pathogen Informatics"/>
        </authorList>
    </citation>
    <scope>NUCLEOTIDE SEQUENCE [LARGE SCALE GENOMIC DNA]</scope>
</reference>
<evidence type="ECO:0000313" key="2">
    <source>
        <dbReference type="EMBL" id="VDP16945.1"/>
    </source>
</evidence>
<protein>
    <submittedName>
        <fullName evidence="4">SCP domain-containing protein</fullName>
    </submittedName>
</protein>